<accession>A0A8G1A2L5</accession>
<dbReference type="Proteomes" id="UP000826709">
    <property type="component" value="Chromosome"/>
</dbReference>
<keyword evidence="2" id="KW-1185">Reference proteome</keyword>
<reference evidence="1" key="1">
    <citation type="journal article" date="2005" name="Int. J. Syst. Evol. Microbiol.">
        <title>Methanofollis formosanus sp. nov., isolated from a fish pond.</title>
        <authorList>
            <person name="Wu S.Y."/>
            <person name="Chen S.C."/>
            <person name="Lai M.C."/>
        </authorList>
    </citation>
    <scope>NUCLEOTIDE SEQUENCE</scope>
    <source>
        <strain evidence="1">ML15</strain>
    </source>
</reference>
<organism evidence="1 2">
    <name type="scientific">Methanofollis formosanus</name>
    <dbReference type="NCBI Taxonomy" id="299308"/>
    <lineage>
        <taxon>Archaea</taxon>
        <taxon>Methanobacteriati</taxon>
        <taxon>Methanobacteriota</taxon>
        <taxon>Stenosarchaea group</taxon>
        <taxon>Methanomicrobia</taxon>
        <taxon>Methanomicrobiales</taxon>
        <taxon>Methanomicrobiaceae</taxon>
        <taxon>Methanofollis</taxon>
    </lineage>
</organism>
<dbReference type="Pfam" id="PF14196">
    <property type="entry name" value="ATC_hydrolase"/>
    <property type="match status" value="1"/>
</dbReference>
<dbReference type="EMBL" id="CP037968">
    <property type="protein sequence ID" value="QYZ79224.1"/>
    <property type="molecule type" value="Genomic_DNA"/>
</dbReference>
<evidence type="ECO:0000313" key="1">
    <source>
        <dbReference type="EMBL" id="QYZ79224.1"/>
    </source>
</evidence>
<sequence length="170" mass="18725">MVSVGRDLIEEIPPMARWRIAARAASLLPALYARALRDERGTPEEREQMVWYALGQEVKAIAATFGFPTGTAEEVCEAFKAGTNMIFGPDFRISVLETSDETATLIMKGCPHQGTLREAGASGETGFSWCLPFALAAVEALNPAYSLRFVRARCMGDSQCEMTVRREEEK</sequence>
<evidence type="ECO:0008006" key="3">
    <source>
        <dbReference type="Google" id="ProtNLM"/>
    </source>
</evidence>
<dbReference type="InterPro" id="IPR026002">
    <property type="entry name" value="ATC_hydrolase-like"/>
</dbReference>
<gene>
    <name evidence="1" type="ORF">E2N92_07130</name>
</gene>
<reference evidence="1" key="2">
    <citation type="submission" date="2019-03" db="EMBL/GenBank/DDBJ databases">
        <authorList>
            <person name="Chen S.-C."/>
            <person name="Wu S.-Y."/>
            <person name="Lai M.-C."/>
        </authorList>
    </citation>
    <scope>NUCLEOTIDE SEQUENCE</scope>
    <source>
        <strain evidence="1">ML15</strain>
    </source>
</reference>
<dbReference type="AlphaFoldDB" id="A0A8G1A2L5"/>
<proteinExistence type="predicted"/>
<protein>
    <recommendedName>
        <fullName evidence="3">L-2-amino-thiazoline-4-carboxylic acid hydrolase</fullName>
    </recommendedName>
</protein>
<evidence type="ECO:0000313" key="2">
    <source>
        <dbReference type="Proteomes" id="UP000826709"/>
    </source>
</evidence>
<name>A0A8G1A2L5_9EURY</name>
<dbReference type="KEGG" id="mfk:E2N92_07130"/>